<dbReference type="InterPro" id="IPR000182">
    <property type="entry name" value="GNAT_dom"/>
</dbReference>
<dbReference type="PANTHER" id="PTHR43072">
    <property type="entry name" value="N-ACETYLTRANSFERASE"/>
    <property type="match status" value="1"/>
</dbReference>
<dbReference type="EMBL" id="CP019650">
    <property type="protein sequence ID" value="AQQ67099.1"/>
    <property type="molecule type" value="Genomic_DNA"/>
</dbReference>
<dbReference type="OrthoDB" id="9792929at2"/>
<dbReference type="Pfam" id="PF00583">
    <property type="entry name" value="Acetyltransf_1"/>
    <property type="match status" value="1"/>
</dbReference>
<dbReference type="InterPro" id="IPR016181">
    <property type="entry name" value="Acyl_CoA_acyltransferase"/>
</dbReference>
<dbReference type="CDD" id="cd04301">
    <property type="entry name" value="NAT_SF"/>
    <property type="match status" value="1"/>
</dbReference>
<proteinExistence type="predicted"/>
<evidence type="ECO:0000313" key="3">
    <source>
        <dbReference type="Proteomes" id="UP000188219"/>
    </source>
</evidence>
<dbReference type="AlphaFoldDB" id="A0A1Q2M372"/>
<gene>
    <name evidence="2" type="ORF">Mag101_05165</name>
</gene>
<sequence>MNVLKADKRHLDELSRLFNLYRQFYDYPADFDAAKSFMSDRIKNSDSTIFIAENDGELVGFTQMYPSFCSVDVAKIFILYDLYVDESARGSGVAASLMNKAKEYAIENGAKRIDLLTAVDNHPGQKLYEKLGYQRVLDDFLSYSLNV</sequence>
<reference evidence="2" key="1">
    <citation type="submission" date="2017-02" db="EMBL/GenBank/DDBJ databases">
        <title>Genome of Microbulbifer agarilyticus GP101.</title>
        <authorList>
            <person name="Jung J."/>
            <person name="Bae S.S."/>
            <person name="Baek K."/>
        </authorList>
    </citation>
    <scope>NUCLEOTIDE SEQUENCE [LARGE SCALE GENOMIC DNA]</scope>
    <source>
        <strain evidence="2">GP101</strain>
    </source>
</reference>
<dbReference type="KEGG" id="maga:Mag101_05165"/>
<accession>A0A1Q2M372</accession>
<name>A0A1Q2M372_9GAMM</name>
<dbReference type="GO" id="GO:0016747">
    <property type="term" value="F:acyltransferase activity, transferring groups other than amino-acyl groups"/>
    <property type="evidence" value="ECO:0007669"/>
    <property type="project" value="InterPro"/>
</dbReference>
<evidence type="ECO:0000259" key="1">
    <source>
        <dbReference type="PROSITE" id="PS51186"/>
    </source>
</evidence>
<dbReference type="Proteomes" id="UP000188219">
    <property type="component" value="Chromosome"/>
</dbReference>
<dbReference type="Gene3D" id="3.40.630.30">
    <property type="match status" value="1"/>
</dbReference>
<dbReference type="SUPFAM" id="SSF55729">
    <property type="entry name" value="Acyl-CoA N-acyltransferases (Nat)"/>
    <property type="match status" value="1"/>
</dbReference>
<organism evidence="2 3">
    <name type="scientific">Microbulbifer agarilyticus</name>
    <dbReference type="NCBI Taxonomy" id="260552"/>
    <lineage>
        <taxon>Bacteria</taxon>
        <taxon>Pseudomonadati</taxon>
        <taxon>Pseudomonadota</taxon>
        <taxon>Gammaproteobacteria</taxon>
        <taxon>Cellvibrionales</taxon>
        <taxon>Microbulbiferaceae</taxon>
        <taxon>Microbulbifer</taxon>
    </lineage>
</organism>
<dbReference type="RefSeq" id="WP_077401737.1">
    <property type="nucleotide sequence ID" value="NZ_CP019650.1"/>
</dbReference>
<keyword evidence="3" id="KW-1185">Reference proteome</keyword>
<evidence type="ECO:0000313" key="2">
    <source>
        <dbReference type="EMBL" id="AQQ67099.1"/>
    </source>
</evidence>
<dbReference type="PROSITE" id="PS51186">
    <property type="entry name" value="GNAT"/>
    <property type="match status" value="1"/>
</dbReference>
<dbReference type="PANTHER" id="PTHR43072:SF60">
    <property type="entry name" value="L-2,4-DIAMINOBUTYRIC ACID ACETYLTRANSFERASE"/>
    <property type="match status" value="1"/>
</dbReference>
<dbReference type="STRING" id="260552.Mag101_05165"/>
<protein>
    <submittedName>
        <fullName evidence="2">GNAT family N-acetyltransferase</fullName>
    </submittedName>
</protein>
<feature type="domain" description="N-acetyltransferase" evidence="1">
    <location>
        <begin position="1"/>
        <end position="147"/>
    </location>
</feature>